<accession>A0ABS7RNL3</accession>
<dbReference type="PANTHER" id="PTHR40057">
    <property type="entry name" value="SLR1162 PROTEIN"/>
    <property type="match status" value="1"/>
</dbReference>
<keyword evidence="3" id="KW-0503">Monooxygenase</keyword>
<evidence type="ECO:0000256" key="1">
    <source>
        <dbReference type="SAM" id="Phobius"/>
    </source>
</evidence>
<sequence>MSTHPDVAVPVTVSITRHVDPEHTEQMTAWVRAGTSLAERFPGFLGTGWVRPGGRSDEWHMLYRFDSPESLARWEASEQRAWWLGSAQGLVGESRRERRTGIEGWFDPPQEHDVEDLRALPGAPPRWKQAVMIWTAFFPLSLAMSALLGVVAPDLALVPRALLTTVVMTPIMTYLVLPQLTSRLDWWLHGRPAPWRR</sequence>
<dbReference type="GO" id="GO:0004497">
    <property type="term" value="F:monooxygenase activity"/>
    <property type="evidence" value="ECO:0007669"/>
    <property type="project" value="UniProtKB-KW"/>
</dbReference>
<evidence type="ECO:0000259" key="2">
    <source>
        <dbReference type="Pfam" id="PF03992"/>
    </source>
</evidence>
<dbReference type="InterPro" id="IPR038762">
    <property type="entry name" value="ABM_predict"/>
</dbReference>
<keyword evidence="1" id="KW-0472">Membrane</keyword>
<dbReference type="SUPFAM" id="SSF54909">
    <property type="entry name" value="Dimeric alpha+beta barrel"/>
    <property type="match status" value="1"/>
</dbReference>
<dbReference type="Gene3D" id="3.30.70.100">
    <property type="match status" value="1"/>
</dbReference>
<dbReference type="PANTHER" id="PTHR40057:SF1">
    <property type="entry name" value="SLR1162 PROTEIN"/>
    <property type="match status" value="1"/>
</dbReference>
<dbReference type="EMBL" id="JAIEZQ010000002">
    <property type="protein sequence ID" value="MBY9076044.1"/>
    <property type="molecule type" value="Genomic_DNA"/>
</dbReference>
<keyword evidence="4" id="KW-1185">Reference proteome</keyword>
<dbReference type="InterPro" id="IPR011008">
    <property type="entry name" value="Dimeric_a/b-barrel"/>
</dbReference>
<reference evidence="3 4" key="1">
    <citation type="submission" date="2021-08" db="EMBL/GenBank/DDBJ databases">
        <title>Nocardioides bacterium WL0053 sp. nov., isolated from the sediment.</title>
        <authorList>
            <person name="Wang L."/>
            <person name="Zhang D."/>
            <person name="Zhang A."/>
        </authorList>
    </citation>
    <scope>NUCLEOTIDE SEQUENCE [LARGE SCALE GENOMIC DNA]</scope>
    <source>
        <strain evidence="3 4">WL0053</strain>
    </source>
</reference>
<proteinExistence type="predicted"/>
<evidence type="ECO:0000313" key="3">
    <source>
        <dbReference type="EMBL" id="MBY9076044.1"/>
    </source>
</evidence>
<name>A0ABS7RNL3_9ACTN</name>
<dbReference type="Pfam" id="PF03992">
    <property type="entry name" value="ABM"/>
    <property type="match status" value="1"/>
</dbReference>
<feature type="transmembrane region" description="Helical" evidence="1">
    <location>
        <begin position="131"/>
        <end position="151"/>
    </location>
</feature>
<dbReference type="Proteomes" id="UP000754710">
    <property type="component" value="Unassembled WGS sequence"/>
</dbReference>
<evidence type="ECO:0000313" key="4">
    <source>
        <dbReference type="Proteomes" id="UP000754710"/>
    </source>
</evidence>
<keyword evidence="1" id="KW-0812">Transmembrane</keyword>
<comment type="caution">
    <text evidence="3">The sequence shown here is derived from an EMBL/GenBank/DDBJ whole genome shotgun (WGS) entry which is preliminary data.</text>
</comment>
<keyword evidence="3" id="KW-0560">Oxidoreductase</keyword>
<protein>
    <submittedName>
        <fullName evidence="3">Antibiotic biosynthesis monooxygenase</fullName>
    </submittedName>
</protein>
<feature type="transmembrane region" description="Helical" evidence="1">
    <location>
        <begin position="157"/>
        <end position="177"/>
    </location>
</feature>
<keyword evidence="1" id="KW-1133">Transmembrane helix</keyword>
<dbReference type="InterPro" id="IPR007138">
    <property type="entry name" value="ABM_dom"/>
</dbReference>
<organism evidence="3 4">
    <name type="scientific">Nocardioides jiangsuensis</name>
    <dbReference type="NCBI Taxonomy" id="2866161"/>
    <lineage>
        <taxon>Bacteria</taxon>
        <taxon>Bacillati</taxon>
        <taxon>Actinomycetota</taxon>
        <taxon>Actinomycetes</taxon>
        <taxon>Propionibacteriales</taxon>
        <taxon>Nocardioidaceae</taxon>
        <taxon>Nocardioides</taxon>
    </lineage>
</organism>
<gene>
    <name evidence="3" type="ORF">K1X13_14510</name>
</gene>
<feature type="domain" description="ABM" evidence="2">
    <location>
        <begin position="10"/>
        <end position="79"/>
    </location>
</feature>